<organism evidence="1 2">
    <name type="scientific">Pneumocystis oryctolagi</name>
    <dbReference type="NCBI Taxonomy" id="42067"/>
    <lineage>
        <taxon>Eukaryota</taxon>
        <taxon>Fungi</taxon>
        <taxon>Dikarya</taxon>
        <taxon>Ascomycota</taxon>
        <taxon>Taphrinomycotina</taxon>
        <taxon>Pneumocystomycetes</taxon>
        <taxon>Pneumocystaceae</taxon>
        <taxon>Pneumocystis</taxon>
    </lineage>
</organism>
<name>A0ACB7CG66_9ASCO</name>
<gene>
    <name evidence="1" type="ORF">PORY_001103</name>
</gene>
<dbReference type="Proteomes" id="UP000768646">
    <property type="component" value="Unassembled WGS sequence"/>
</dbReference>
<protein>
    <submittedName>
        <fullName evidence="1">Uncharacterized protein</fullName>
    </submittedName>
</protein>
<sequence length="1757" mass="206855">MSIHSSKNQFKSNNVTISDLKSFVSFDDYSNSSLVLIGLKKVLSFFIDCEVHFGEKYENYHTLLSYFDTEVPCQEIFEIWIYFYQYNEFSIISIIFEILTSVIRITGLLGSYTLGNKIIKRILNFHIKSIYRNLNSNVTPLVVRSIILLIEMSCFNSGSLILEVFSSFDFSHKVISKILKDFSKISNDIFPQVNKQLSVFETPRIFMIKFILCFLKLGPISLKLELLNYKNIFYEIFSGFIRDNTSFVRDVLDIMIQHVIFEKGIPRNIKVSVFNEHVLDKLIILYSETDDEVSRSITIHNFLLLLCTRPGIGLCFDCNGWYPKLEADFKKSGSFLVHNRVLAAFIFKLKVTRDILQQELFLKICEACPELIAYCSSQFNINMHFEPRLTVSWLSISSIYQSIILFPIPSMIVCNIPYELIFSSILENIIPLALTKMALSLGLRHNSNLVVFFTVNLILSSIDKYYRIVTILDKKDYFNAFVFEQKKFRQLLKEMFLERLPDIHIIFSIFKSVWEKSSNLLKFSITKLFMYYIELFPEILFFQKHDYSSILIKGFSGISEDISYSSLILCYLFRISRKFLPILKWWNRKQECSESIFTILVKFYLFCKNEEFRNEYKNLISCLLLSSNAFSSISHIDSGELILKSLDDMKCFFCDIDVIVDFLGDSLMFFMNCSYKYMDDYLAFLSDYELKDNQKFPSLILIVLVEQWNYFFSRSTFSSKHKILVALWLSRALIFFTLNEETWNASKKICLKLVNLTQKQYLRIAYIFNETKMYIEFLDASLFLDGVFFKSSKHLTSKKCYNTFFINCRCLSDLLSNKIALIDFILRDEIFQSRMHFDNILHRILCKYVRVCLLDVIVLKRLIYILLNDKRTICDFNDIVLKYFRIIRYIGNVLRNTKDFERFKKIIVEENKWKDNYLNFECNVDSSKINTFSKEFIHLIVEFINPSDSFLLLEILDKTYKCFMNVLTDKSLRDMSLSSNEWNEILLLLNSYLSKDFFLKISTEILRKYVQEIRVFMNTDSDIFGFFEPVFNHFFMINNIETWEFSDLILVFNVGLKIGYCLDDILEVLANKIYSSTDDVIYDFYTFIENDFFLTLQNTDSAFSRDLISKLCNKSSVFFEIVCGKLCEILKKHEDISNLPFFFFTSLLCVINAYILWKDDALQNKKHVRIDISKSRLVYLLRCIEDDLLNGFLDENEKGSVLFQILFKSIKTELLFKDGKRMLDKLCIRYDKMILSRRFIEIIEIATCRYGNGLVDDYIGIWFTNIVKLLIECFSEEELSNRYIIFLDSFINYLKLSKKQLSKYVLENFFILLIETGLKNHILVYDVVKFIFNIVKEFNMENSTLFVSLVLSKSNSWKETNTSVSFEHRLIIVQLLYYFICNLSNQISLSINESIYEIYSGTTHIIDRILLRILQKNEEFLRCNFFDKKIVFNIESCIKKSPIIRFSCDKRDIIATLSSELLNKSIYFFPIINESLDFLETDNKILLDYNDEVVYDPLFLLPLILACITLEEQVLIKSFIDSNILGYILISLSSDDRNVRKMSLIVLSDLKNKISTTYFSEKSQLLMFFQVLKSSISTSSIELSPIPYVVSLFMALSIQIITNPSHFLFDEVCRFYLQRSKLDFQDIPIFYAFWNTSYDYYKRSNWLISFLTSGLRTLMDYELYKKRHIFELLCCLFSSDLITNESRSKIISFFLSVSNIYQVSASLVYDYGIVSWVEQQIAICKNMTLKSMLICLFLRLYNSKSKTMNSIKKSKIC</sequence>
<evidence type="ECO:0000313" key="2">
    <source>
        <dbReference type="Proteomes" id="UP000768646"/>
    </source>
</evidence>
<comment type="caution">
    <text evidence="1">The sequence shown here is derived from an EMBL/GenBank/DDBJ whole genome shotgun (WGS) entry which is preliminary data.</text>
</comment>
<evidence type="ECO:0000313" key="1">
    <source>
        <dbReference type="EMBL" id="KAG4305547.1"/>
    </source>
</evidence>
<accession>A0ACB7CG66</accession>
<reference evidence="1 2" key="1">
    <citation type="journal article" date="2021" name="Commun. Biol.">
        <title>Genomic insights into the host specific adaptation of the Pneumocystis genus.</title>
        <authorList>
            <person name="Cisse O.H."/>
            <person name="Ma L."/>
            <person name="Dekker J.P."/>
            <person name="Khil P.P."/>
            <person name="Youn J.-H."/>
            <person name="Brenchley J.M."/>
            <person name="Blair R."/>
            <person name="Pahar B."/>
            <person name="Chabe M."/>
            <person name="Van Rompay K.K.A."/>
            <person name="Keesler R."/>
            <person name="Sukura A."/>
            <person name="Hirsch V."/>
            <person name="Kutty G."/>
            <person name="Liu Y."/>
            <person name="Peng L."/>
            <person name="Chen J."/>
            <person name="Song J."/>
            <person name="Weissenbacher-Lang C."/>
            <person name="Xu J."/>
            <person name="Upham N.S."/>
            <person name="Stajich J.E."/>
            <person name="Cuomo C.A."/>
            <person name="Cushion M.T."/>
            <person name="Kovacs J.A."/>
        </authorList>
    </citation>
    <scope>NUCLEOTIDE SEQUENCE [LARGE SCALE GENOMIC DNA]</scope>
    <source>
        <strain evidence="1 2">RABM</strain>
    </source>
</reference>
<proteinExistence type="predicted"/>
<dbReference type="EMBL" id="JABTEG010000003">
    <property type="protein sequence ID" value="KAG4305547.1"/>
    <property type="molecule type" value="Genomic_DNA"/>
</dbReference>
<keyword evidence="2" id="KW-1185">Reference proteome</keyword>